<dbReference type="PANTHER" id="PTHR33233:SF14">
    <property type="entry name" value="ENDONUCLEASE_EXONUCLEASE_PHOSPHATASE"/>
    <property type="match status" value="1"/>
</dbReference>
<proteinExistence type="predicted"/>
<protein>
    <recommendedName>
        <fullName evidence="2">DUF4283 domain-containing protein</fullName>
    </recommendedName>
</protein>
<keyword evidence="4" id="KW-1185">Reference proteome</keyword>
<comment type="caution">
    <text evidence="3">The sequence shown here is derived from an EMBL/GenBank/DDBJ whole genome shotgun (WGS) entry which is preliminary data.</text>
</comment>
<feature type="region of interest" description="Disordered" evidence="1">
    <location>
        <begin position="1"/>
        <end position="37"/>
    </location>
</feature>
<dbReference type="AlphaFoldDB" id="A0A9J5XEH1"/>
<evidence type="ECO:0000313" key="4">
    <source>
        <dbReference type="Proteomes" id="UP000824120"/>
    </source>
</evidence>
<name>A0A9J5XEH1_SOLCO</name>
<dbReference type="Proteomes" id="UP000824120">
    <property type="component" value="Chromosome 9"/>
</dbReference>
<organism evidence="3 4">
    <name type="scientific">Solanum commersonii</name>
    <name type="common">Commerson's wild potato</name>
    <name type="synonym">Commerson's nightshade</name>
    <dbReference type="NCBI Taxonomy" id="4109"/>
    <lineage>
        <taxon>Eukaryota</taxon>
        <taxon>Viridiplantae</taxon>
        <taxon>Streptophyta</taxon>
        <taxon>Embryophyta</taxon>
        <taxon>Tracheophyta</taxon>
        <taxon>Spermatophyta</taxon>
        <taxon>Magnoliopsida</taxon>
        <taxon>eudicotyledons</taxon>
        <taxon>Gunneridae</taxon>
        <taxon>Pentapetalae</taxon>
        <taxon>asterids</taxon>
        <taxon>lamiids</taxon>
        <taxon>Solanales</taxon>
        <taxon>Solanaceae</taxon>
        <taxon>Solanoideae</taxon>
        <taxon>Solaneae</taxon>
        <taxon>Solanum</taxon>
    </lineage>
</organism>
<dbReference type="EMBL" id="JACXVP010000009">
    <property type="protein sequence ID" value="KAG5585598.1"/>
    <property type="molecule type" value="Genomic_DNA"/>
</dbReference>
<gene>
    <name evidence="3" type="ORF">H5410_046032</name>
</gene>
<dbReference type="Pfam" id="PF14111">
    <property type="entry name" value="DUF4283"/>
    <property type="match status" value="1"/>
</dbReference>
<sequence length="324" mass="36757">MAQKSKTEGGGQTTQLNKPIHVANSKGRTQPGDSKKMRSMNVLQSIQPLDLTEVAPLVPSTPVIQSAGTSSWADQVEGEVSQSNKLGKFRTLESSWSEIVGNPKMCANLQREEEVMQSNNMKITLDDIKEEVAYRNSTVVCYVLGVNPSLMVKEGAFKRIWGALGIDKISQTNRGIFLIRFHTIQSRDKVIEGGIQLFDRKHVIVKPWKEGLDMKKIIVYKVPTWIRLPNLDLKYWGNATATRQRLMFARVLVEVTLNQPLPNTIMFENEIGCIVEQNVEYEWKPILYTHCKNYSHEIQNCRKVANEKGKEEERKGKQQDLAGQ</sequence>
<evidence type="ECO:0000256" key="1">
    <source>
        <dbReference type="SAM" id="MobiDB-lite"/>
    </source>
</evidence>
<evidence type="ECO:0000259" key="2">
    <source>
        <dbReference type="Pfam" id="PF14111"/>
    </source>
</evidence>
<feature type="domain" description="DUF4283" evidence="2">
    <location>
        <begin position="137"/>
        <end position="213"/>
    </location>
</feature>
<dbReference type="InterPro" id="IPR025558">
    <property type="entry name" value="DUF4283"/>
</dbReference>
<reference evidence="3 4" key="1">
    <citation type="submission" date="2020-09" db="EMBL/GenBank/DDBJ databases">
        <title>De no assembly of potato wild relative species, Solanum commersonii.</title>
        <authorList>
            <person name="Cho K."/>
        </authorList>
    </citation>
    <scope>NUCLEOTIDE SEQUENCE [LARGE SCALE GENOMIC DNA]</scope>
    <source>
        <strain evidence="3">LZ3.2</strain>
        <tissue evidence="3">Leaf</tissue>
    </source>
</reference>
<accession>A0A9J5XEH1</accession>
<dbReference type="OrthoDB" id="851886at2759"/>
<dbReference type="PANTHER" id="PTHR33233">
    <property type="entry name" value="ENDONUCLEASE/EXONUCLEASE/PHOSPHATASE"/>
    <property type="match status" value="1"/>
</dbReference>
<evidence type="ECO:0000313" key="3">
    <source>
        <dbReference type="EMBL" id="KAG5585598.1"/>
    </source>
</evidence>